<reference evidence="2 4" key="2">
    <citation type="submission" date="2018-03" db="EMBL/GenBank/DDBJ databases">
        <title>Genomic Encyclopedia of Archaeal and Bacterial Type Strains, Phase II (KMG-II): from individual species to whole genera.</title>
        <authorList>
            <person name="Goeker M."/>
        </authorList>
    </citation>
    <scope>NUCLEOTIDE SEQUENCE [LARGE SCALE GENOMIC DNA]</scope>
    <source>
        <strain evidence="2 4">DSM 25227</strain>
    </source>
</reference>
<dbReference type="InterPro" id="IPR015942">
    <property type="entry name" value="Asp/Glu/hydantoin_racemase"/>
</dbReference>
<dbReference type="Pfam" id="PF01177">
    <property type="entry name" value="Asp_Glu_race"/>
    <property type="match status" value="1"/>
</dbReference>
<dbReference type="AlphaFoldDB" id="A0A2Y9A0V4"/>
<evidence type="ECO:0000313" key="4">
    <source>
        <dbReference type="Proteomes" id="UP000245839"/>
    </source>
</evidence>
<dbReference type="RefSeq" id="WP_170125252.1">
    <property type="nucleotide sequence ID" value="NZ_QGDJ01000001.1"/>
</dbReference>
<dbReference type="Gene3D" id="3.40.50.12500">
    <property type="match status" value="1"/>
</dbReference>
<organism evidence="3 5">
    <name type="scientific">Jannaschia seohaensis</name>
    <dbReference type="NCBI Taxonomy" id="475081"/>
    <lineage>
        <taxon>Bacteria</taxon>
        <taxon>Pseudomonadati</taxon>
        <taxon>Pseudomonadota</taxon>
        <taxon>Alphaproteobacteria</taxon>
        <taxon>Rhodobacterales</taxon>
        <taxon>Roseobacteraceae</taxon>
        <taxon>Jannaschia</taxon>
    </lineage>
</organism>
<dbReference type="EMBL" id="UETC01000001">
    <property type="protein sequence ID" value="SSA37915.1"/>
    <property type="molecule type" value="Genomic_DNA"/>
</dbReference>
<evidence type="ECO:0000313" key="3">
    <source>
        <dbReference type="EMBL" id="SSA37915.1"/>
    </source>
</evidence>
<dbReference type="GO" id="GO:0047661">
    <property type="term" value="F:amino-acid racemase activity"/>
    <property type="evidence" value="ECO:0007669"/>
    <property type="project" value="InterPro"/>
</dbReference>
<gene>
    <name evidence="2" type="ORF">BCF38_10142</name>
    <name evidence="3" type="ORF">SAMN05421539_10142</name>
</gene>
<evidence type="ECO:0000313" key="5">
    <source>
        <dbReference type="Proteomes" id="UP000251571"/>
    </source>
</evidence>
<dbReference type="InterPro" id="IPR052186">
    <property type="entry name" value="Hydantoin_racemase-like"/>
</dbReference>
<comment type="similarity">
    <text evidence="1">Belongs to the HyuE racemase family.</text>
</comment>
<evidence type="ECO:0000256" key="1">
    <source>
        <dbReference type="ARBA" id="ARBA00038414"/>
    </source>
</evidence>
<sequence length="223" mass="23415">MTAARPAPDVLLLNANTDRGMTERMVAHARRRHASCRGATVTSGASYISDAASLQIASAAVEEHVSQLGPDARPDILIVACFGDPAVRDLQRRLPYPVTGLAEASCQLASRMGDRFGIVTGGRKWPPLLRDLVTEIGLAPRLSGIHALELTGDQIAQDRAGARDAIRDKVLEAASAGADVVILGGAGLIGFAEELQADIDVPLLDSVDCAIRRAVEMAGETTS</sequence>
<dbReference type="PANTHER" id="PTHR28047:SF5">
    <property type="entry name" value="PROTEIN DCG1"/>
    <property type="match status" value="1"/>
</dbReference>
<proteinExistence type="inferred from homology"/>
<accession>A0A2Y9A0V4</accession>
<keyword evidence="4" id="KW-1185">Reference proteome</keyword>
<reference evidence="3 5" key="1">
    <citation type="submission" date="2016-10" db="EMBL/GenBank/DDBJ databases">
        <authorList>
            <person name="Cai Z."/>
        </authorList>
    </citation>
    <scope>NUCLEOTIDE SEQUENCE [LARGE SCALE GENOMIC DNA]</scope>
    <source>
        <strain evidence="3 5">DSM 25227</strain>
    </source>
</reference>
<dbReference type="EMBL" id="QGDJ01000001">
    <property type="protein sequence ID" value="PWJ21637.1"/>
    <property type="molecule type" value="Genomic_DNA"/>
</dbReference>
<evidence type="ECO:0000313" key="2">
    <source>
        <dbReference type="EMBL" id="PWJ21637.1"/>
    </source>
</evidence>
<dbReference type="Proteomes" id="UP000245839">
    <property type="component" value="Unassembled WGS sequence"/>
</dbReference>
<dbReference type="PANTHER" id="PTHR28047">
    <property type="entry name" value="PROTEIN DCG1"/>
    <property type="match status" value="1"/>
</dbReference>
<dbReference type="InterPro" id="IPR053714">
    <property type="entry name" value="Iso_Racemase_Enz_sf"/>
</dbReference>
<name>A0A2Y9A0V4_9RHOB</name>
<protein>
    <submittedName>
        <fullName evidence="3">Asp/Glu/hydantoin racemase</fullName>
    </submittedName>
</protein>
<dbReference type="Proteomes" id="UP000251571">
    <property type="component" value="Unassembled WGS sequence"/>
</dbReference>